<comment type="caution">
    <text evidence="1">The sequence shown here is derived from an EMBL/GenBank/DDBJ whole genome shotgun (WGS) entry which is preliminary data.</text>
</comment>
<dbReference type="EMBL" id="NBIV01000387">
    <property type="protein sequence ID" value="PXF39989.1"/>
    <property type="molecule type" value="Genomic_DNA"/>
</dbReference>
<protein>
    <submittedName>
        <fullName evidence="1">Uncharacterized protein</fullName>
    </submittedName>
</protein>
<organism evidence="1 2">
    <name type="scientific">Gracilariopsis chorda</name>
    <dbReference type="NCBI Taxonomy" id="448386"/>
    <lineage>
        <taxon>Eukaryota</taxon>
        <taxon>Rhodophyta</taxon>
        <taxon>Florideophyceae</taxon>
        <taxon>Rhodymeniophycidae</taxon>
        <taxon>Gracilariales</taxon>
        <taxon>Gracilariaceae</taxon>
        <taxon>Gracilariopsis</taxon>
    </lineage>
</organism>
<dbReference type="AlphaFoldDB" id="A0A2V3ID26"/>
<name>A0A2V3ID26_9FLOR</name>
<evidence type="ECO:0000313" key="1">
    <source>
        <dbReference type="EMBL" id="PXF39989.1"/>
    </source>
</evidence>
<proteinExistence type="predicted"/>
<dbReference type="Proteomes" id="UP000247409">
    <property type="component" value="Unassembled WGS sequence"/>
</dbReference>
<keyword evidence="2" id="KW-1185">Reference proteome</keyword>
<gene>
    <name evidence="1" type="ORF">BWQ96_10304</name>
</gene>
<evidence type="ECO:0000313" key="2">
    <source>
        <dbReference type="Proteomes" id="UP000247409"/>
    </source>
</evidence>
<reference evidence="1 2" key="1">
    <citation type="journal article" date="2018" name="Mol. Biol. Evol.">
        <title>Analysis of the draft genome of the red seaweed Gracilariopsis chorda provides insights into genome size evolution in Rhodophyta.</title>
        <authorList>
            <person name="Lee J."/>
            <person name="Yang E.C."/>
            <person name="Graf L."/>
            <person name="Yang J.H."/>
            <person name="Qiu H."/>
            <person name="Zel Zion U."/>
            <person name="Chan C.X."/>
            <person name="Stephens T.G."/>
            <person name="Weber A.P.M."/>
            <person name="Boo G.H."/>
            <person name="Boo S.M."/>
            <person name="Kim K.M."/>
            <person name="Shin Y."/>
            <person name="Jung M."/>
            <person name="Lee S.J."/>
            <person name="Yim H.S."/>
            <person name="Lee J.H."/>
            <person name="Bhattacharya D."/>
            <person name="Yoon H.S."/>
        </authorList>
    </citation>
    <scope>NUCLEOTIDE SEQUENCE [LARGE SCALE GENOMIC DNA]</scope>
    <source>
        <strain evidence="1 2">SKKU-2015</strain>
        <tissue evidence="1">Whole body</tissue>
    </source>
</reference>
<sequence>MNPRIEAMREDLPCHMDKQSLNSMCRQVRLPRELCSKCTLRLVKENGGFKDCKSIYNLDAPGCKAKLQRYVDINPCDGKRASQVKAWNPTSKMQLDYFVYSVCEQCCDCIYKGATPGQFQRRKNENRLFHPERGNCPAHAVYDICKVLPNIRYMALGGAPFKEGWENTCKDLRMWLRSEASKNFSTNHNAKMSGNIKKFLRSVNVANQCGSETVWTRCVRMERKQMHI</sequence>
<accession>A0A2V3ID26</accession>